<name>A0A448ZGQ0_9STRA</name>
<keyword evidence="3" id="KW-1185">Reference proteome</keyword>
<feature type="region of interest" description="Disordered" evidence="1">
    <location>
        <begin position="186"/>
        <end position="222"/>
    </location>
</feature>
<accession>A0A448ZGQ0</accession>
<protein>
    <recommendedName>
        <fullName evidence="4">DUF4460 domain-containing protein</fullName>
    </recommendedName>
</protein>
<dbReference type="Proteomes" id="UP000291116">
    <property type="component" value="Unassembled WGS sequence"/>
</dbReference>
<gene>
    <name evidence="2" type="ORF">PSNMU_V1.4_AUG-EV-PASAV3_0081780</name>
</gene>
<evidence type="ECO:0000256" key="1">
    <source>
        <dbReference type="SAM" id="MobiDB-lite"/>
    </source>
</evidence>
<evidence type="ECO:0000313" key="3">
    <source>
        <dbReference type="Proteomes" id="UP000291116"/>
    </source>
</evidence>
<dbReference type="AlphaFoldDB" id="A0A448ZGQ0"/>
<organism evidence="2 3">
    <name type="scientific">Pseudo-nitzschia multistriata</name>
    <dbReference type="NCBI Taxonomy" id="183589"/>
    <lineage>
        <taxon>Eukaryota</taxon>
        <taxon>Sar</taxon>
        <taxon>Stramenopiles</taxon>
        <taxon>Ochrophyta</taxon>
        <taxon>Bacillariophyta</taxon>
        <taxon>Bacillariophyceae</taxon>
        <taxon>Bacillariophycidae</taxon>
        <taxon>Bacillariales</taxon>
        <taxon>Bacillariaceae</taxon>
        <taxon>Pseudo-nitzschia</taxon>
    </lineage>
</organism>
<evidence type="ECO:0000313" key="2">
    <source>
        <dbReference type="EMBL" id="VEU41212.1"/>
    </source>
</evidence>
<reference evidence="2 3" key="1">
    <citation type="submission" date="2019-01" db="EMBL/GenBank/DDBJ databases">
        <authorList>
            <person name="Ferrante I. M."/>
        </authorList>
    </citation>
    <scope>NUCLEOTIDE SEQUENCE [LARGE SCALE GENOMIC DNA]</scope>
    <source>
        <strain evidence="2 3">B856</strain>
    </source>
</reference>
<sequence>MWAAARASFRRSPLPVRGTTLSRAWASSSSATREQPQSSSSVASLKRLVQPFVLKCHPDMARQQGLPESSKKVNLSAIQNLNSYLDGVRKMMKPGKGAQPGPYPFPRESETVEIDFVMSMAKQPSEAGKHNKAGQKHVVSTSRRKVELLVPPMDATPAGVRRHATRQFLRLLRISDLPAPVNLSLEEDYEDGGEDGHREGERPGSGPPSNRHRRRPMTPWESSRERFWKRHNRAFDPKKFKRIYQEALGDAEVHLRTRNWIRDNPRLRHRLLAKVLSNVRFTESISPLERLVAYRRLMRFLDENFDELRLEDAGRYWEEQTTLLVAEARPRHLSPAFLRKRRKRNKHVETGYSFTIHHDNTVTVTIPADFDHDELLEELLRNMADVAQSTAPTSGLEGDFYSAMYGHDAMV</sequence>
<dbReference type="EMBL" id="CAACVS010000335">
    <property type="protein sequence ID" value="VEU41212.1"/>
    <property type="molecule type" value="Genomic_DNA"/>
</dbReference>
<dbReference type="OrthoDB" id="47168at2759"/>
<proteinExistence type="predicted"/>
<evidence type="ECO:0008006" key="4">
    <source>
        <dbReference type="Google" id="ProtNLM"/>
    </source>
</evidence>